<evidence type="ECO:0000259" key="5">
    <source>
        <dbReference type="PROSITE" id="PS50011"/>
    </source>
</evidence>
<dbReference type="PANTHER" id="PTHR24361">
    <property type="entry name" value="MITOGEN-ACTIVATED KINASE KINASE KINASE"/>
    <property type="match status" value="1"/>
</dbReference>
<dbReference type="InterPro" id="IPR008271">
    <property type="entry name" value="Ser/Thr_kinase_AS"/>
</dbReference>
<keyword evidence="2 3" id="KW-0067">ATP-binding</keyword>
<dbReference type="InterPro" id="IPR053235">
    <property type="entry name" value="Ser_Thr_kinase"/>
</dbReference>
<evidence type="ECO:0000256" key="3">
    <source>
        <dbReference type="PROSITE-ProRule" id="PRU10141"/>
    </source>
</evidence>
<dbReference type="InterPro" id="IPR017441">
    <property type="entry name" value="Protein_kinase_ATP_BS"/>
</dbReference>
<keyword evidence="6" id="KW-0808">Transferase</keyword>
<protein>
    <submittedName>
        <fullName evidence="6">Serine/threonine-protein kinase</fullName>
    </submittedName>
</protein>
<sequence>MTPWRLADYEEIKELGIGAHGRVVLARHPGSGAHVAIKYLIRNDGDEEAVERLKQEAVMLARVPDPHVVRLYRFVSSDEGAAMVMEAVPGVSLKELLAGNGAMPPEAALVILKGSLLGLAAAHAVGVIHRDYKPANVVVQADGASKLIDFGIAAVAGVGSRAGSPAYMAPEQWEGQPATPATDVYAATCVFFECVTGARPYTAEDRVALMQRHLMAPVPVEAVPEPLRPLVGRGMAKEATQRPPGAAAFVAELETIATEAYGEDWEQRGVRTLAAGAVALAALFPLGAALIPGASGAAGAVGAGAAGASSMAGGGSAAGSGLLAATGAKVTMAVVATALAVGAGTGAALLARDDADEPARLALQNVSVATPTLPARTLNAPGGRRLIVGDARFVRIDGHTDPAVQRRVNATLQGPLNRAVEIAHTTVRNDPQMGRPSRFGCPGAGLSSKAFPGLANGRLVSVRYAVRVGWVCNSDFITDWAVTSTVDLRDGRALTVDDMFRAETLTPAGVDGLWARVPKPTPTADATGESCRPPARLKPADLRPKAGGGGDAPVGIAFTKAGMTVSVSTEGGQFCQLETYTVGLDRVRDLMKPQFVEMLSAGTPAPRRS</sequence>
<dbReference type="RefSeq" id="WP_116021615.1">
    <property type="nucleotide sequence ID" value="NZ_QTTT01000001.1"/>
</dbReference>
<gene>
    <name evidence="6" type="ORF">DFJ69_1294</name>
</gene>
<dbReference type="GO" id="GO:0005737">
    <property type="term" value="C:cytoplasm"/>
    <property type="evidence" value="ECO:0007669"/>
    <property type="project" value="TreeGrafter"/>
</dbReference>
<evidence type="ECO:0000256" key="4">
    <source>
        <dbReference type="SAM" id="MobiDB-lite"/>
    </source>
</evidence>
<accession>A0A3D9SN78</accession>
<evidence type="ECO:0000256" key="2">
    <source>
        <dbReference type="ARBA" id="ARBA00022840"/>
    </source>
</evidence>
<reference evidence="6 7" key="1">
    <citation type="submission" date="2018-08" db="EMBL/GenBank/DDBJ databases">
        <title>Sequencing the genomes of 1000 actinobacteria strains.</title>
        <authorList>
            <person name="Klenk H.-P."/>
        </authorList>
    </citation>
    <scope>NUCLEOTIDE SEQUENCE [LARGE SCALE GENOMIC DNA]</scope>
    <source>
        <strain evidence="6 7">DSM 43927</strain>
    </source>
</reference>
<dbReference type="CDD" id="cd14014">
    <property type="entry name" value="STKc_PknB_like"/>
    <property type="match status" value="1"/>
</dbReference>
<dbReference type="GO" id="GO:0004674">
    <property type="term" value="F:protein serine/threonine kinase activity"/>
    <property type="evidence" value="ECO:0007669"/>
    <property type="project" value="TreeGrafter"/>
</dbReference>
<dbReference type="Pfam" id="PF00069">
    <property type="entry name" value="Pkinase"/>
    <property type="match status" value="1"/>
</dbReference>
<dbReference type="PROSITE" id="PS50011">
    <property type="entry name" value="PROTEIN_KINASE_DOM"/>
    <property type="match status" value="1"/>
</dbReference>
<evidence type="ECO:0000313" key="6">
    <source>
        <dbReference type="EMBL" id="REE95880.1"/>
    </source>
</evidence>
<dbReference type="PROSITE" id="PS00108">
    <property type="entry name" value="PROTEIN_KINASE_ST"/>
    <property type="match status" value="1"/>
</dbReference>
<dbReference type="EMBL" id="QTTT01000001">
    <property type="protein sequence ID" value="REE95880.1"/>
    <property type="molecule type" value="Genomic_DNA"/>
</dbReference>
<keyword evidence="7" id="KW-1185">Reference proteome</keyword>
<dbReference type="SUPFAM" id="SSF56112">
    <property type="entry name" value="Protein kinase-like (PK-like)"/>
    <property type="match status" value="1"/>
</dbReference>
<feature type="binding site" evidence="3">
    <location>
        <position position="38"/>
    </location>
    <ligand>
        <name>ATP</name>
        <dbReference type="ChEBI" id="CHEBI:30616"/>
    </ligand>
</feature>
<comment type="caution">
    <text evidence="6">The sequence shown here is derived from an EMBL/GenBank/DDBJ whole genome shotgun (WGS) entry which is preliminary data.</text>
</comment>
<dbReference type="AlphaFoldDB" id="A0A3D9SN78"/>
<dbReference type="InterPro" id="IPR000719">
    <property type="entry name" value="Prot_kinase_dom"/>
</dbReference>
<dbReference type="InterPro" id="IPR011009">
    <property type="entry name" value="Kinase-like_dom_sf"/>
</dbReference>
<dbReference type="Proteomes" id="UP000256661">
    <property type="component" value="Unassembled WGS sequence"/>
</dbReference>
<dbReference type="OrthoDB" id="4716121at2"/>
<organism evidence="6 7">
    <name type="scientific">Thermomonospora umbrina</name>
    <dbReference type="NCBI Taxonomy" id="111806"/>
    <lineage>
        <taxon>Bacteria</taxon>
        <taxon>Bacillati</taxon>
        <taxon>Actinomycetota</taxon>
        <taxon>Actinomycetes</taxon>
        <taxon>Streptosporangiales</taxon>
        <taxon>Thermomonosporaceae</taxon>
        <taxon>Thermomonospora</taxon>
    </lineage>
</organism>
<name>A0A3D9SN78_9ACTN</name>
<keyword evidence="1 3" id="KW-0547">Nucleotide-binding</keyword>
<keyword evidence="6" id="KW-0418">Kinase</keyword>
<dbReference type="Gene3D" id="1.10.510.10">
    <property type="entry name" value="Transferase(Phosphotransferase) domain 1"/>
    <property type="match status" value="1"/>
</dbReference>
<proteinExistence type="predicted"/>
<dbReference type="PROSITE" id="PS00107">
    <property type="entry name" value="PROTEIN_KINASE_ATP"/>
    <property type="match status" value="1"/>
</dbReference>
<feature type="domain" description="Protein kinase" evidence="5">
    <location>
        <begin position="9"/>
        <end position="256"/>
    </location>
</feature>
<evidence type="ECO:0000313" key="7">
    <source>
        <dbReference type="Proteomes" id="UP000256661"/>
    </source>
</evidence>
<feature type="region of interest" description="Disordered" evidence="4">
    <location>
        <begin position="521"/>
        <end position="549"/>
    </location>
</feature>
<evidence type="ECO:0000256" key="1">
    <source>
        <dbReference type="ARBA" id="ARBA00022741"/>
    </source>
</evidence>
<dbReference type="GO" id="GO:0005524">
    <property type="term" value="F:ATP binding"/>
    <property type="evidence" value="ECO:0007669"/>
    <property type="project" value="UniProtKB-UniRule"/>
</dbReference>